<evidence type="ECO:0000256" key="1">
    <source>
        <dbReference type="SAM" id="Phobius"/>
    </source>
</evidence>
<feature type="transmembrane region" description="Helical" evidence="1">
    <location>
        <begin position="50"/>
        <end position="71"/>
    </location>
</feature>
<feature type="transmembrane region" description="Helical" evidence="1">
    <location>
        <begin position="143"/>
        <end position="167"/>
    </location>
</feature>
<dbReference type="EMBL" id="JBFOLK010000001">
    <property type="protein sequence ID" value="KAL2540429.1"/>
    <property type="molecule type" value="Genomic_DNA"/>
</dbReference>
<proteinExistence type="predicted"/>
<keyword evidence="1" id="KW-1133">Transmembrane helix</keyword>
<evidence type="ECO:0000313" key="2">
    <source>
        <dbReference type="EMBL" id="KAL2540429.1"/>
    </source>
</evidence>
<protein>
    <submittedName>
        <fullName evidence="2">Uncharacterized protein</fullName>
    </submittedName>
</protein>
<sequence>MISCPSIMFTYLIYANVLSYNWRTYSSNSETYCQQNVKKIWSCAAAARDIFQILTTTLLGLHLPLSFLLLARVSTARYLLSVSDNYPTTKPNSLLCSIFLYTKPTILILLVSLVSVAALTHGLTGKIAFLRPSLEPVTWPGLYAAWVFLWTLQVCVGLGIEGSIAAGVDGLPFAEKRSILCRVIFFLRLHETMLFWSRNVVKPVVDDTVFSYVEEEKWVEKVAMAFTFGGLWWWRLRDEVEPLVVVAETKRVFMISVGVADFMGWSLVVCITCITQLSQMEWFKAVKGFYLGSHHFDLEEGTSVNCKRREGLNCTSSTHSFLRKAILTRDISLNESTHYMQQESNRHDSRFKRPS</sequence>
<keyword evidence="3" id="KW-1185">Reference proteome</keyword>
<organism evidence="2 3">
    <name type="scientific">Abeliophyllum distichum</name>
    <dbReference type="NCBI Taxonomy" id="126358"/>
    <lineage>
        <taxon>Eukaryota</taxon>
        <taxon>Viridiplantae</taxon>
        <taxon>Streptophyta</taxon>
        <taxon>Embryophyta</taxon>
        <taxon>Tracheophyta</taxon>
        <taxon>Spermatophyta</taxon>
        <taxon>Magnoliopsida</taxon>
        <taxon>eudicotyledons</taxon>
        <taxon>Gunneridae</taxon>
        <taxon>Pentapetalae</taxon>
        <taxon>asterids</taxon>
        <taxon>lamiids</taxon>
        <taxon>Lamiales</taxon>
        <taxon>Oleaceae</taxon>
        <taxon>Forsythieae</taxon>
        <taxon>Abeliophyllum</taxon>
    </lineage>
</organism>
<feature type="transmembrane region" description="Helical" evidence="1">
    <location>
        <begin position="105"/>
        <end position="123"/>
    </location>
</feature>
<dbReference type="PANTHER" id="PTHR37172">
    <property type="entry name" value="TRANSMEMBRANE PROTEIN"/>
    <property type="match status" value="1"/>
</dbReference>
<keyword evidence="1" id="KW-0812">Transmembrane</keyword>
<dbReference type="AlphaFoldDB" id="A0ABD1VSS2"/>
<dbReference type="PANTHER" id="PTHR37172:SF3">
    <property type="entry name" value="TRANSMEMBRANE PROTEIN"/>
    <property type="match status" value="1"/>
</dbReference>
<reference evidence="3" key="1">
    <citation type="submission" date="2024-07" db="EMBL/GenBank/DDBJ databases">
        <title>Two chromosome-level genome assemblies of Korean endemic species Abeliophyllum distichum and Forsythia ovata (Oleaceae).</title>
        <authorList>
            <person name="Jang H."/>
        </authorList>
    </citation>
    <scope>NUCLEOTIDE SEQUENCE [LARGE SCALE GENOMIC DNA]</scope>
</reference>
<name>A0ABD1VSS2_9LAMI</name>
<accession>A0ABD1VSS2</accession>
<dbReference type="Proteomes" id="UP001604336">
    <property type="component" value="Unassembled WGS sequence"/>
</dbReference>
<evidence type="ECO:0000313" key="3">
    <source>
        <dbReference type="Proteomes" id="UP001604336"/>
    </source>
</evidence>
<feature type="transmembrane region" description="Helical" evidence="1">
    <location>
        <begin position="252"/>
        <end position="274"/>
    </location>
</feature>
<comment type="caution">
    <text evidence="2">The sequence shown here is derived from an EMBL/GenBank/DDBJ whole genome shotgun (WGS) entry which is preliminary data.</text>
</comment>
<keyword evidence="1" id="KW-0472">Membrane</keyword>
<gene>
    <name evidence="2" type="ORF">Adt_01407</name>
</gene>